<keyword evidence="3" id="KW-1185">Reference proteome</keyword>
<dbReference type="AlphaFoldDB" id="A0A1H1WPT9"/>
<accession>A0A1H1WPT9</accession>
<feature type="coiled-coil region" evidence="1">
    <location>
        <begin position="37"/>
        <end position="64"/>
    </location>
</feature>
<evidence type="ECO:0000313" key="3">
    <source>
        <dbReference type="Proteomes" id="UP000198963"/>
    </source>
</evidence>
<organism evidence="2 3">
    <name type="scientific">Winogradskyella sediminis</name>
    <dbReference type="NCBI Taxonomy" id="1382466"/>
    <lineage>
        <taxon>Bacteria</taxon>
        <taxon>Pseudomonadati</taxon>
        <taxon>Bacteroidota</taxon>
        <taxon>Flavobacteriia</taxon>
        <taxon>Flavobacteriales</taxon>
        <taxon>Flavobacteriaceae</taxon>
        <taxon>Winogradskyella</taxon>
    </lineage>
</organism>
<dbReference type="STRING" id="1249933.SAMN04489797_2957"/>
<sequence>MSEIAKCPTCGSHSRIKVKDGLTVYKAVQDEEAFKKIQQMKKAMEKFKSKAEALQTELNELKSKHS</sequence>
<gene>
    <name evidence="2" type="ORF">SAMN04489797_2957</name>
</gene>
<name>A0A1H1WPT9_9FLAO</name>
<evidence type="ECO:0000313" key="2">
    <source>
        <dbReference type="EMBL" id="SDS99328.1"/>
    </source>
</evidence>
<dbReference type="RefSeq" id="WP_092447410.1">
    <property type="nucleotide sequence ID" value="NZ_LT629774.1"/>
</dbReference>
<evidence type="ECO:0000256" key="1">
    <source>
        <dbReference type="SAM" id="Coils"/>
    </source>
</evidence>
<proteinExistence type="predicted"/>
<dbReference type="Proteomes" id="UP000198963">
    <property type="component" value="Chromosome I"/>
</dbReference>
<keyword evidence="1" id="KW-0175">Coiled coil</keyword>
<dbReference type="EMBL" id="LT629774">
    <property type="protein sequence ID" value="SDS99328.1"/>
    <property type="molecule type" value="Genomic_DNA"/>
</dbReference>
<protein>
    <submittedName>
        <fullName evidence="2">Uncharacterized protein</fullName>
    </submittedName>
</protein>
<reference evidence="2 3" key="1">
    <citation type="submission" date="2016-10" db="EMBL/GenBank/DDBJ databases">
        <authorList>
            <person name="Varghese N."/>
            <person name="Submissions S."/>
        </authorList>
    </citation>
    <scope>NUCLEOTIDE SEQUENCE [LARGE SCALE GENOMIC DNA]</scope>
    <source>
        <strain evidence="2 3">RHA_55</strain>
    </source>
</reference>